<keyword evidence="1" id="KW-1133">Transmembrane helix</keyword>
<dbReference type="OrthoDB" id="1708087at2"/>
<dbReference type="Pfam" id="PF09527">
    <property type="entry name" value="ATPase_gene1"/>
    <property type="match status" value="1"/>
</dbReference>
<dbReference type="EMBL" id="CP001098">
    <property type="protein sequence ID" value="ACL70538.1"/>
    <property type="molecule type" value="Genomic_DNA"/>
</dbReference>
<evidence type="ECO:0000313" key="2">
    <source>
        <dbReference type="EMBL" id="ACL70538.1"/>
    </source>
</evidence>
<feature type="transmembrane region" description="Helical" evidence="1">
    <location>
        <begin position="12"/>
        <end position="38"/>
    </location>
</feature>
<sequence length="82" mass="8754">MGKNNDLREVLQALGLITQLGLLMIANIGVGFGLGYLLDTNLATGNAFKIGGLILGTASGFYSNFRLIMDFIGDDNNDTRKS</sequence>
<evidence type="ECO:0000256" key="1">
    <source>
        <dbReference type="SAM" id="Phobius"/>
    </source>
</evidence>
<organism evidence="2 3">
    <name type="scientific">Halothermothrix orenii (strain H 168 / OCM 544 / DSM 9562)</name>
    <dbReference type="NCBI Taxonomy" id="373903"/>
    <lineage>
        <taxon>Bacteria</taxon>
        <taxon>Bacillati</taxon>
        <taxon>Bacillota</taxon>
        <taxon>Clostridia</taxon>
        <taxon>Halanaerobiales</taxon>
        <taxon>Halothermotrichaceae</taxon>
        <taxon>Halothermothrix</taxon>
    </lineage>
</organism>
<evidence type="ECO:0000313" key="3">
    <source>
        <dbReference type="Proteomes" id="UP000000719"/>
    </source>
</evidence>
<evidence type="ECO:0008006" key="4">
    <source>
        <dbReference type="Google" id="ProtNLM"/>
    </source>
</evidence>
<name>B8CZ19_HALOH</name>
<keyword evidence="3" id="KW-1185">Reference proteome</keyword>
<dbReference type="STRING" id="373903.Hore_17890"/>
<feature type="transmembrane region" description="Helical" evidence="1">
    <location>
        <begin position="50"/>
        <end position="72"/>
    </location>
</feature>
<dbReference type="RefSeq" id="WP_015923508.1">
    <property type="nucleotide sequence ID" value="NC_011899.1"/>
</dbReference>
<dbReference type="InterPro" id="IPR032820">
    <property type="entry name" value="ATPase_put"/>
</dbReference>
<keyword evidence="1" id="KW-0472">Membrane</keyword>
<keyword evidence="1" id="KW-0812">Transmembrane</keyword>
<dbReference type="Proteomes" id="UP000000719">
    <property type="component" value="Chromosome"/>
</dbReference>
<proteinExistence type="predicted"/>
<protein>
    <recommendedName>
        <fullName evidence="4">F0F1-ATPase subunit</fullName>
    </recommendedName>
</protein>
<dbReference type="AlphaFoldDB" id="B8CZ19"/>
<accession>B8CZ19</accession>
<dbReference type="HOGENOM" id="CLU_137927_5_3_9"/>
<dbReference type="eggNOG" id="ENOG502ZV40">
    <property type="taxonomic scope" value="Bacteria"/>
</dbReference>
<gene>
    <name evidence="2" type="ordered locus">Hore_17890</name>
</gene>
<dbReference type="KEGG" id="hor:Hore_17890"/>
<reference evidence="2 3" key="1">
    <citation type="journal article" date="2009" name="PLoS ONE">
        <title>Genome analysis of the anaerobic thermohalophilic bacterium Halothermothrix orenii.</title>
        <authorList>
            <person name="Mavromatis K."/>
            <person name="Ivanova N."/>
            <person name="Anderson I."/>
            <person name="Lykidis A."/>
            <person name="Hooper S.D."/>
            <person name="Sun H."/>
            <person name="Kunin V."/>
            <person name="Lapidus A."/>
            <person name="Hugenholtz P."/>
            <person name="Patel B."/>
            <person name="Kyrpides N.C."/>
        </authorList>
    </citation>
    <scope>NUCLEOTIDE SEQUENCE [LARGE SCALE GENOMIC DNA]</scope>
    <source>
        <strain evidence="3">H 168 / OCM 544 / DSM 9562</strain>
    </source>
</reference>